<protein>
    <submittedName>
        <fullName evidence="3">Uncharacterized protein</fullName>
    </submittedName>
</protein>
<dbReference type="AlphaFoldDB" id="A0AAD9P2S4"/>
<sequence>MMLREKHRQVSSDDYGRDEDAADKLLTKHKVVEGEVNACKGIVQALGKDSDKMKGSEDAKDIANRQANLERQLRELEKGCVNRRNMLEESKKYHAYTRDCNELDEWIAEQMQVASSEDYGQDFEHLQVIQKKFSEFQLGIEAGSDLFSRCDQRATQLVEDGSPYSTVIQERQDKLRTSWDELLQQVDARDQKLQGAGEIHRFNRDVEDALSRIQEKYAAIPEDLGRDTKAVQGYLKKHEGFENELVALEAQLQVLVDDSARLQEAYPGGNAEQIAQQQAVVIENWTILQEKAAQRKDNLLAALDLYRFLTLARDLVTWSDEMQKEMTAEQPVRDVTSVDLLRKSHQQLKAEIEAREDSFATAVDTGRKMIDASHFAKNECHCFGCSAVTWSHGRLSMQKEMIAEAVCLSSNQQDVTLMKTDEGRD</sequence>
<dbReference type="Gene3D" id="1.20.58.60">
    <property type="match status" value="3"/>
</dbReference>
<evidence type="ECO:0000256" key="2">
    <source>
        <dbReference type="SAM" id="Coils"/>
    </source>
</evidence>
<keyword evidence="2" id="KW-0175">Coiled coil</keyword>
<dbReference type="PANTHER" id="PTHR11915">
    <property type="entry name" value="SPECTRIN/FILAMIN RELATED CYTOSKELETAL PROTEIN"/>
    <property type="match status" value="1"/>
</dbReference>
<dbReference type="InterPro" id="IPR002017">
    <property type="entry name" value="Spectrin_repeat"/>
</dbReference>
<keyword evidence="4" id="KW-1185">Reference proteome</keyword>
<dbReference type="SUPFAM" id="SSF46966">
    <property type="entry name" value="Spectrin repeat"/>
    <property type="match status" value="3"/>
</dbReference>
<feature type="coiled-coil region" evidence="2">
    <location>
        <begin position="231"/>
        <end position="265"/>
    </location>
</feature>
<dbReference type="SMART" id="SM00150">
    <property type="entry name" value="SPEC"/>
    <property type="match status" value="4"/>
</dbReference>
<organism evidence="3 4">
    <name type="scientific">Ridgeia piscesae</name>
    <name type="common">Tubeworm</name>
    <dbReference type="NCBI Taxonomy" id="27915"/>
    <lineage>
        <taxon>Eukaryota</taxon>
        <taxon>Metazoa</taxon>
        <taxon>Spiralia</taxon>
        <taxon>Lophotrochozoa</taxon>
        <taxon>Annelida</taxon>
        <taxon>Polychaeta</taxon>
        <taxon>Sedentaria</taxon>
        <taxon>Canalipalpata</taxon>
        <taxon>Sabellida</taxon>
        <taxon>Siboglinidae</taxon>
        <taxon>Ridgeia</taxon>
    </lineage>
</organism>
<evidence type="ECO:0000313" key="3">
    <source>
        <dbReference type="EMBL" id="KAK2186885.1"/>
    </source>
</evidence>
<proteinExistence type="predicted"/>
<dbReference type="Proteomes" id="UP001209878">
    <property type="component" value="Unassembled WGS sequence"/>
</dbReference>
<keyword evidence="1" id="KW-0677">Repeat</keyword>
<reference evidence="3" key="1">
    <citation type="journal article" date="2023" name="Mol. Biol. Evol.">
        <title>Third-Generation Sequencing Reveals the Adaptive Role of the Epigenome in Three Deep-Sea Polychaetes.</title>
        <authorList>
            <person name="Perez M."/>
            <person name="Aroh O."/>
            <person name="Sun Y."/>
            <person name="Lan Y."/>
            <person name="Juniper S.K."/>
            <person name="Young C.R."/>
            <person name="Angers B."/>
            <person name="Qian P.Y."/>
        </authorList>
    </citation>
    <scope>NUCLEOTIDE SEQUENCE</scope>
    <source>
        <strain evidence="3">R07B-5</strain>
    </source>
</reference>
<name>A0AAD9P2S4_RIDPI</name>
<evidence type="ECO:0000313" key="4">
    <source>
        <dbReference type="Proteomes" id="UP001209878"/>
    </source>
</evidence>
<comment type="caution">
    <text evidence="3">The sequence shown here is derived from an EMBL/GenBank/DDBJ whole genome shotgun (WGS) entry which is preliminary data.</text>
</comment>
<evidence type="ECO:0000256" key="1">
    <source>
        <dbReference type="ARBA" id="ARBA00022737"/>
    </source>
</evidence>
<accession>A0AAD9P2S4</accession>
<gene>
    <name evidence="3" type="ORF">NP493_185g03007</name>
</gene>
<dbReference type="InterPro" id="IPR018159">
    <property type="entry name" value="Spectrin/alpha-actinin"/>
</dbReference>
<dbReference type="CDD" id="cd00176">
    <property type="entry name" value="SPEC"/>
    <property type="match status" value="1"/>
</dbReference>
<dbReference type="EMBL" id="JAODUO010000185">
    <property type="protein sequence ID" value="KAK2186885.1"/>
    <property type="molecule type" value="Genomic_DNA"/>
</dbReference>
<dbReference type="FunFam" id="1.20.58.60:FF:000019">
    <property type="entry name" value="Spectrin beta chain"/>
    <property type="match status" value="1"/>
</dbReference>
<dbReference type="Pfam" id="PF00435">
    <property type="entry name" value="Spectrin"/>
    <property type="match status" value="4"/>
</dbReference>